<accession>A0A9P6WBE7</accession>
<keyword evidence="2" id="KW-1185">Reference proteome</keyword>
<dbReference type="Proteomes" id="UP000750334">
    <property type="component" value="Unassembled WGS sequence"/>
</dbReference>
<gene>
    <name evidence="1" type="ORF">C6P45_004850</name>
</gene>
<protein>
    <submittedName>
        <fullName evidence="1">Uncharacterized protein</fullName>
    </submittedName>
</protein>
<comment type="caution">
    <text evidence="1">The sequence shown here is derived from an EMBL/GenBank/DDBJ whole genome shotgun (WGS) entry which is preliminary data.</text>
</comment>
<proteinExistence type="predicted"/>
<reference evidence="1 2" key="1">
    <citation type="submission" date="2020-11" db="EMBL/GenBank/DDBJ databases">
        <title>Kefir isolates.</title>
        <authorList>
            <person name="Marcisauskas S."/>
            <person name="Kim Y."/>
            <person name="Blasche S."/>
        </authorList>
    </citation>
    <scope>NUCLEOTIDE SEQUENCE [LARGE SCALE GENOMIC DNA]</scope>
    <source>
        <strain evidence="1 2">OG2</strain>
    </source>
</reference>
<dbReference type="EMBL" id="PUHR01000072">
    <property type="protein sequence ID" value="KAG0668290.1"/>
    <property type="molecule type" value="Genomic_DNA"/>
</dbReference>
<name>A0A9P6WBE7_MAUEX</name>
<evidence type="ECO:0000313" key="1">
    <source>
        <dbReference type="EMBL" id="KAG0668290.1"/>
    </source>
</evidence>
<dbReference type="AlphaFoldDB" id="A0A9P6WBE7"/>
<organism evidence="1 2">
    <name type="scientific">Maudiozyma exigua</name>
    <name type="common">Yeast</name>
    <name type="synonym">Kazachstania exigua</name>
    <dbReference type="NCBI Taxonomy" id="34358"/>
    <lineage>
        <taxon>Eukaryota</taxon>
        <taxon>Fungi</taxon>
        <taxon>Dikarya</taxon>
        <taxon>Ascomycota</taxon>
        <taxon>Saccharomycotina</taxon>
        <taxon>Saccharomycetes</taxon>
        <taxon>Saccharomycetales</taxon>
        <taxon>Saccharomycetaceae</taxon>
        <taxon>Maudiozyma</taxon>
    </lineage>
</organism>
<evidence type="ECO:0000313" key="2">
    <source>
        <dbReference type="Proteomes" id="UP000750334"/>
    </source>
</evidence>
<dbReference type="OrthoDB" id="4064185at2759"/>
<sequence length="659" mass="77523">MLPRRLFTYRNATLQKRLYSQSTKDALIVNKIIEIINDKDQKYSTKYSNNNNNINNYYYIFRQYWEHNSKQYFTNRLSSPPVNNINESSINKSIPAIHHKNISIVNNIAYDNFMDFILRNKDKSFIVRGFYRRELLYNINDPIIRSKIIKDIDTNIDSNNISKQDAFLWCLNDTITTGDLTMILDLYILYYKSNPNLQLDKLLASKLLSAITFNNPKINHILLDQYIQLDNLFQSYNETLMLTNFQFYSLDIMTQSLTDNLLLQKIMKRKLMNATLEPSLKDSDKQLKINVAYSLIKSDCRINNPAGVHTTWYQIENLFDSITEHDLRTICNVFKIFNKNKAYNDNCLDILEKLPNSYIYNNPLLLPEVLNFISKISSLEMAKKVIQNMRQYTTTNIQELLWNSKNYLSALLSMQLEFQDYKNSNETIKRIEELYGSLSSQEYTIIIRELLKKNKADTILQAVKLLDSIPLKKRITLYPIVIDRFLEWNLTKQSTLNEKIFPLINEFLIKAHQEDPRHELSMWEYISSIYIKYLVKGNSQAIVQDSKTEYLDLAKYIYIRSTTSSEKNIYSYNPWLVQIPSDIKLKITRKNRLVILRTISGSAKAMKRNDIYLWCCSVFNELGVPNLELKTDWIMKKAAWNKRTDISKINHLSGDSLSE</sequence>